<reference evidence="1" key="1">
    <citation type="journal article" date="2014" name="Int. J. Syst. Evol. Microbiol.">
        <title>Complete genome sequence of Corynebacterium casei LMG S-19264T (=DSM 44701T), isolated from a smear-ripened cheese.</title>
        <authorList>
            <consortium name="US DOE Joint Genome Institute (JGI-PGF)"/>
            <person name="Walter F."/>
            <person name="Albersmeier A."/>
            <person name="Kalinowski J."/>
            <person name="Ruckert C."/>
        </authorList>
    </citation>
    <scope>NUCLEOTIDE SEQUENCE</scope>
    <source>
        <strain evidence="1">JCM 3302</strain>
    </source>
</reference>
<reference evidence="1" key="2">
    <citation type="submission" date="2020-09" db="EMBL/GenBank/DDBJ databases">
        <authorList>
            <person name="Sun Q."/>
            <person name="Ohkuma M."/>
        </authorList>
    </citation>
    <scope>NUCLEOTIDE SEQUENCE</scope>
    <source>
        <strain evidence="1">JCM 3302</strain>
    </source>
</reference>
<organism evidence="1 2">
    <name type="scientific">Streptomyces spiralis</name>
    <dbReference type="NCBI Taxonomy" id="66376"/>
    <lineage>
        <taxon>Bacteria</taxon>
        <taxon>Bacillati</taxon>
        <taxon>Actinomycetota</taxon>
        <taxon>Actinomycetes</taxon>
        <taxon>Kitasatosporales</taxon>
        <taxon>Streptomycetaceae</taxon>
        <taxon>Streptomyces</taxon>
    </lineage>
</organism>
<gene>
    <name evidence="1" type="ORF">GCM10014715_62550</name>
</gene>
<sequence length="289" mass="29957">MSTIPALAGAPAATHGAGAAERAAEGVAARVGRALEAVFEAVAETAAETEALLTRVAAEGRRPATADLAALRPGLHLRLSREELASGVGFIAEPGLLSDVPAWLEWWQSTGEGDVRPLLLDLDPGRSAYADYTHWDWFALPRDTGRRAVAGPYVDYLCSDEYSLTLSAPVEVAGRFAGVAAADVYLRHFETAVLPLLRELPGPAYLVNARGRVAVSADPAHLAGSLTRGPDFAAVLERARPAARGEVRLVPCRPVPLVLVMGAGLGSAASGEAAREVAGRGASSAPSAT</sequence>
<dbReference type="Pfam" id="PF22673">
    <property type="entry name" value="MCP-like_PDC_1"/>
    <property type="match status" value="1"/>
</dbReference>
<proteinExistence type="predicted"/>
<name>A0A919ABW4_9ACTN</name>
<comment type="caution">
    <text evidence="1">The sequence shown here is derived from an EMBL/GenBank/DDBJ whole genome shotgun (WGS) entry which is preliminary data.</text>
</comment>
<evidence type="ECO:0000313" key="1">
    <source>
        <dbReference type="EMBL" id="GHE97754.1"/>
    </source>
</evidence>
<evidence type="ECO:0008006" key="3">
    <source>
        <dbReference type="Google" id="ProtNLM"/>
    </source>
</evidence>
<dbReference type="RefSeq" id="WP_229903839.1">
    <property type="nucleotide sequence ID" value="NZ_BNBC01000036.1"/>
</dbReference>
<dbReference type="Proteomes" id="UP000641386">
    <property type="component" value="Unassembled WGS sequence"/>
</dbReference>
<dbReference type="Gene3D" id="3.30.450.20">
    <property type="entry name" value="PAS domain"/>
    <property type="match status" value="1"/>
</dbReference>
<keyword evidence="2" id="KW-1185">Reference proteome</keyword>
<accession>A0A919ABW4</accession>
<evidence type="ECO:0000313" key="2">
    <source>
        <dbReference type="Proteomes" id="UP000641386"/>
    </source>
</evidence>
<protein>
    <recommendedName>
        <fullName evidence="3">Cache domain-containing protein</fullName>
    </recommendedName>
</protein>
<dbReference type="CDD" id="cd12913">
    <property type="entry name" value="PDC1_MCP_like"/>
    <property type="match status" value="1"/>
</dbReference>
<dbReference type="AlphaFoldDB" id="A0A919ABW4"/>
<dbReference type="EMBL" id="BNBC01000036">
    <property type="protein sequence ID" value="GHE97754.1"/>
    <property type="molecule type" value="Genomic_DNA"/>
</dbReference>